<proteinExistence type="predicted"/>
<name>A0ABW0VXQ8_9BACL</name>
<dbReference type="InterPro" id="IPR050312">
    <property type="entry name" value="IolE/XylAMocC-like"/>
</dbReference>
<dbReference type="SUPFAM" id="SSF51658">
    <property type="entry name" value="Xylose isomerase-like"/>
    <property type="match status" value="1"/>
</dbReference>
<dbReference type="PANTHER" id="PTHR12110:SF41">
    <property type="entry name" value="INOSOSE DEHYDRATASE"/>
    <property type="match status" value="1"/>
</dbReference>
<gene>
    <name evidence="2" type="ORF">ACFPYJ_10900</name>
</gene>
<organism evidence="2 3">
    <name type="scientific">Paenibacillus solisilvae</name>
    <dbReference type="NCBI Taxonomy" id="2486751"/>
    <lineage>
        <taxon>Bacteria</taxon>
        <taxon>Bacillati</taxon>
        <taxon>Bacillota</taxon>
        <taxon>Bacilli</taxon>
        <taxon>Bacillales</taxon>
        <taxon>Paenibacillaceae</taxon>
        <taxon>Paenibacillus</taxon>
    </lineage>
</organism>
<keyword evidence="2" id="KW-0413">Isomerase</keyword>
<evidence type="ECO:0000259" key="1">
    <source>
        <dbReference type="Pfam" id="PF01261"/>
    </source>
</evidence>
<keyword evidence="3" id="KW-1185">Reference proteome</keyword>
<evidence type="ECO:0000313" key="2">
    <source>
        <dbReference type="EMBL" id="MFC5649619.1"/>
    </source>
</evidence>
<feature type="domain" description="Xylose isomerase-like TIM barrel" evidence="1">
    <location>
        <begin position="31"/>
        <end position="234"/>
    </location>
</feature>
<dbReference type="PANTHER" id="PTHR12110">
    <property type="entry name" value="HYDROXYPYRUVATE ISOMERASE"/>
    <property type="match status" value="1"/>
</dbReference>
<dbReference type="RefSeq" id="WP_379188151.1">
    <property type="nucleotide sequence ID" value="NZ_JBHSOW010000040.1"/>
</dbReference>
<dbReference type="EMBL" id="JBHSOW010000040">
    <property type="protein sequence ID" value="MFC5649619.1"/>
    <property type="molecule type" value="Genomic_DNA"/>
</dbReference>
<evidence type="ECO:0000313" key="3">
    <source>
        <dbReference type="Proteomes" id="UP001596047"/>
    </source>
</evidence>
<dbReference type="Proteomes" id="UP001596047">
    <property type="component" value="Unassembled WGS sequence"/>
</dbReference>
<comment type="caution">
    <text evidence="2">The sequence shown here is derived from an EMBL/GenBank/DDBJ whole genome shotgun (WGS) entry which is preliminary data.</text>
</comment>
<dbReference type="Pfam" id="PF01261">
    <property type="entry name" value="AP_endonuc_2"/>
    <property type="match status" value="1"/>
</dbReference>
<protein>
    <submittedName>
        <fullName evidence="2">Sugar phosphate isomerase/epimerase family protein</fullName>
    </submittedName>
</protein>
<dbReference type="InterPro" id="IPR036237">
    <property type="entry name" value="Xyl_isomerase-like_sf"/>
</dbReference>
<dbReference type="InterPro" id="IPR013022">
    <property type="entry name" value="Xyl_isomerase-like_TIM-brl"/>
</dbReference>
<dbReference type="GO" id="GO:0016853">
    <property type="term" value="F:isomerase activity"/>
    <property type="evidence" value="ECO:0007669"/>
    <property type="project" value="UniProtKB-KW"/>
</dbReference>
<reference evidence="3" key="1">
    <citation type="journal article" date="2019" name="Int. J. Syst. Evol. Microbiol.">
        <title>The Global Catalogue of Microorganisms (GCM) 10K type strain sequencing project: providing services to taxonomists for standard genome sequencing and annotation.</title>
        <authorList>
            <consortium name="The Broad Institute Genomics Platform"/>
            <consortium name="The Broad Institute Genome Sequencing Center for Infectious Disease"/>
            <person name="Wu L."/>
            <person name="Ma J."/>
        </authorList>
    </citation>
    <scope>NUCLEOTIDE SEQUENCE [LARGE SCALE GENOMIC DNA]</scope>
    <source>
        <strain evidence="3">CGMCC 1.3240</strain>
    </source>
</reference>
<dbReference type="Gene3D" id="3.20.20.150">
    <property type="entry name" value="Divalent-metal-dependent TIM barrel enzymes"/>
    <property type="match status" value="1"/>
</dbReference>
<sequence>MNLLNRKQIAAQLYTLRNFTRTAEEFDATMKRVKQIGYDAVQVSGTGPIAPDDIQQICETEQLTICATHIPFDRLVNDLDNVIKQHQSWNCRYVGLGALPSEYRGGREGYTAMGRLMTEIGRKLTAAGLQLIYHNHKFEFEKFEGKTGMDWLLESSDPEHVGFELDTYWVQAGGADPVEWIRKVEGRMKVIHLKDMAIVGDKQVFAEIGQGNLNFPAILQACRETGVEWYVVEQDDCPGDPFDSLSISYQALSKLANNE</sequence>
<accession>A0ABW0VXQ8</accession>